<keyword evidence="3" id="KW-0732">Signal</keyword>
<name>A0AAN9BI78_9CAEN</name>
<feature type="chain" id="PRO_5043025895" description="Ig-like domain-containing protein" evidence="3">
    <location>
        <begin position="20"/>
        <end position="536"/>
    </location>
</feature>
<sequence length="536" mass="57565">MKNASIVSFILSTATLAFCEGLAIIGCNSDGSMSVEDHVKDLLLVSGDLDMTSFTIWTFQDRNTSNPRQIISNCSTHSPSSSSPVWFCDSTFNVMIKTDINEHTRRSHVILPDMSVGRFPDGTWRCENGGRVAECSIDVVYTPTDVQCQVTIDEDRSMVEGTCHISRMFSSHGKYSCQWFEKNGNQEEVALPSSQTQFTRSDCSEGGFVYYCGNCSFSKGLPAVSERYGYRVSILPGNISPSVEFTVKPKADAPSSPQTQLPPTSSVAVVDEDAVNAALKKGIGIGVGSLLAAFLLSAAVTFSVWKWRNKDKEETDDGHHTSVDINHYSEANSNSSPPPFSVPHTQSSRPRDTARTDDDSTDRYLTPVDINHISQATSNSSPPPLPAPHSRPSRPRDNAHVHEDDSETVPKQPAGYEGSRGGNRALSALPASDDSETVPKQPAGYEGSRGGNRALSALPASDDSETLPKQPAGNEGSRGGNRALSALPASGQRENDDSNHLSIDNKSLPSEYGSGSSLSAVSQAGVDMPSHPTQQS</sequence>
<accession>A0AAN9BI78</accession>
<evidence type="ECO:0000256" key="3">
    <source>
        <dbReference type="SAM" id="SignalP"/>
    </source>
</evidence>
<feature type="region of interest" description="Disordered" evidence="1">
    <location>
        <begin position="313"/>
        <end position="536"/>
    </location>
</feature>
<keyword evidence="5" id="KW-1185">Reference proteome</keyword>
<evidence type="ECO:0000256" key="1">
    <source>
        <dbReference type="SAM" id="MobiDB-lite"/>
    </source>
</evidence>
<gene>
    <name evidence="4" type="ORF">V1264_017405</name>
</gene>
<feature type="compositionally biased region" description="Basic and acidic residues" evidence="1">
    <location>
        <begin position="313"/>
        <end position="322"/>
    </location>
</feature>
<feature type="transmembrane region" description="Helical" evidence="2">
    <location>
        <begin position="283"/>
        <end position="305"/>
    </location>
</feature>
<evidence type="ECO:0008006" key="6">
    <source>
        <dbReference type="Google" id="ProtNLM"/>
    </source>
</evidence>
<organism evidence="4 5">
    <name type="scientific">Littorina saxatilis</name>
    <dbReference type="NCBI Taxonomy" id="31220"/>
    <lineage>
        <taxon>Eukaryota</taxon>
        <taxon>Metazoa</taxon>
        <taxon>Spiralia</taxon>
        <taxon>Lophotrochozoa</taxon>
        <taxon>Mollusca</taxon>
        <taxon>Gastropoda</taxon>
        <taxon>Caenogastropoda</taxon>
        <taxon>Littorinimorpha</taxon>
        <taxon>Littorinoidea</taxon>
        <taxon>Littorinidae</taxon>
        <taxon>Littorina</taxon>
    </lineage>
</organism>
<keyword evidence="2" id="KW-0472">Membrane</keyword>
<dbReference type="AlphaFoldDB" id="A0AAN9BI78"/>
<keyword evidence="2" id="KW-1133">Transmembrane helix</keyword>
<feature type="compositionally biased region" description="Polar residues" evidence="1">
    <location>
        <begin position="500"/>
        <end position="522"/>
    </location>
</feature>
<evidence type="ECO:0000313" key="4">
    <source>
        <dbReference type="EMBL" id="KAK7106110.1"/>
    </source>
</evidence>
<feature type="signal peptide" evidence="3">
    <location>
        <begin position="1"/>
        <end position="19"/>
    </location>
</feature>
<dbReference type="EMBL" id="JBAMIC010000007">
    <property type="protein sequence ID" value="KAK7106110.1"/>
    <property type="molecule type" value="Genomic_DNA"/>
</dbReference>
<feature type="compositionally biased region" description="Basic and acidic residues" evidence="1">
    <location>
        <begin position="394"/>
        <end position="403"/>
    </location>
</feature>
<evidence type="ECO:0000313" key="5">
    <source>
        <dbReference type="Proteomes" id="UP001374579"/>
    </source>
</evidence>
<proteinExistence type="predicted"/>
<reference evidence="4 5" key="1">
    <citation type="submission" date="2024-02" db="EMBL/GenBank/DDBJ databases">
        <title>Chromosome-scale genome assembly of the rough periwinkle Littorina saxatilis.</title>
        <authorList>
            <person name="De Jode A."/>
            <person name="Faria R."/>
            <person name="Formenti G."/>
            <person name="Sims Y."/>
            <person name="Smith T.P."/>
            <person name="Tracey A."/>
            <person name="Wood J.M.D."/>
            <person name="Zagrodzka Z.B."/>
            <person name="Johannesson K."/>
            <person name="Butlin R.K."/>
            <person name="Leder E.H."/>
        </authorList>
    </citation>
    <scope>NUCLEOTIDE SEQUENCE [LARGE SCALE GENOMIC DNA]</scope>
    <source>
        <strain evidence="4">Snail1</strain>
        <tissue evidence="4">Muscle</tissue>
    </source>
</reference>
<feature type="compositionally biased region" description="Basic and acidic residues" evidence="1">
    <location>
        <begin position="349"/>
        <end position="362"/>
    </location>
</feature>
<evidence type="ECO:0000256" key="2">
    <source>
        <dbReference type="SAM" id="Phobius"/>
    </source>
</evidence>
<dbReference type="Proteomes" id="UP001374579">
    <property type="component" value="Unassembled WGS sequence"/>
</dbReference>
<keyword evidence="2" id="KW-0812">Transmembrane</keyword>
<comment type="caution">
    <text evidence="4">The sequence shown here is derived from an EMBL/GenBank/DDBJ whole genome shotgun (WGS) entry which is preliminary data.</text>
</comment>
<protein>
    <recommendedName>
        <fullName evidence="6">Ig-like domain-containing protein</fullName>
    </recommendedName>
</protein>